<sequence>MCPGDLVSKVIQIIDLHFIEVNYAEDALKEVLGWYGLRDGTDGAPPSRTSLGNSINHMTKMIVTTPSSTVLSEAHKANQMATSEGDDLTRAEAGDNKMVVMANSNGVSNVKSTAVAPPSGKVNSPIDLTNGQMTSSDVMNTDGSMGAKGSGVGHRKLIGMRFLFPPLSDDMPLMERAKIWVRRHDYKYFVGWSEEELKTIDPILRPISTITPELYKMHMNRSEYCRNVKLKYCLEADTDWAKEFREKVKKPASEGGFTGLCQAKIAAAELWRKYSEKYRSHQARYPNPKSRYRTKMQNTNMGNDDEAISKRKTTGEEEIEDDGVENNPENKRVRFDDDMDIVCEEDDDDDNMDPSRFNYESDECHEMDDIEYSQKYTQMPERPASPSLIEKDCQRLKESSSKDIDDKQVDEKVLLNKESSSCESPIISGSGGDGGGGGGGDSLANHQFFPRLTTTPFFGVPFSLYPGGVAQFTALGASGEHPLDGSSSSKMSATTLEMLPTSLAMPTTAVAFTKPRQSDRHEYKRSERGLSYLFPSLSDHNLSLIDKVRITVIRHKNNYFLGKSEEELNRIDPLIRPKMVVTPEIYKEYCHRNAMKYDSNLQFAMESPEPWAEEFRTKLMRPPSEGGFSSLCEVKLEAGRLWREFSGKYRMHNIVKWQMDLNSSSKGIKPDPDDVTEQTKSVPQRIVLGSQEPASPSETSDQDMAVVSCSFKVPSPQSSIESIDMQLPGNRSVSSTDIAVLSRADSSEVMSPRTGFLDQSVSSGVLDLHVEPCLSKSSTSKHSANQDLQPDSSSQDLSPKRQLPSPKIVRKYLGGSRDMVPECHHHTPVYHLSHQSHTHSVTDSSFDKTSSFDMAQTPNEMGLVDALFKHLPRTMSVAQQLSIWLERYRHNFFLGYKKEELVNLGEYLRPNMLVTKDVFNRYVPESIVDVISKIELIMVSSEPWAVEFQEKIHRLPKDGGFTKFEDAITDAVMLWNLMKMSQRVQHPWPDGHGKVPLLSKHHPSEMPLDLHNTENCLVKSELESPGGVSTQSKHDWYGAESYVSVNNVSKHEQQQIAKQEETTNVTQGQHTSKMESPRHSHSAQPSHDMLVSHRFGDHTSLGLFSLLWAVRDRLQLECADDPQISWADRLRSHLTTLRSVLGPSYVVPSTTASCMVDFVLCTLHQHVQHIASLPPPSGEDFSCKKQDVISDTNS</sequence>
<reference evidence="2" key="1">
    <citation type="journal article" date="2023" name="Mol. Biol. Evol.">
        <title>Third-Generation Sequencing Reveals the Adaptive Role of the Epigenome in Three Deep-Sea Polychaetes.</title>
        <authorList>
            <person name="Perez M."/>
            <person name="Aroh O."/>
            <person name="Sun Y."/>
            <person name="Lan Y."/>
            <person name="Juniper S.K."/>
            <person name="Young C.R."/>
            <person name="Angers B."/>
            <person name="Qian P.Y."/>
        </authorList>
    </citation>
    <scope>NUCLEOTIDE SEQUENCE</scope>
    <source>
        <strain evidence="2">P08H-3</strain>
    </source>
</reference>
<feature type="compositionally biased region" description="Gly residues" evidence="1">
    <location>
        <begin position="429"/>
        <end position="441"/>
    </location>
</feature>
<accession>A0AAD9N0P5</accession>
<feature type="compositionally biased region" description="Basic and acidic residues" evidence="1">
    <location>
        <begin position="1049"/>
        <end position="1061"/>
    </location>
</feature>
<feature type="compositionally biased region" description="Low complexity" evidence="1">
    <location>
        <begin position="418"/>
        <end position="428"/>
    </location>
</feature>
<feature type="region of interest" description="Disordered" evidence="1">
    <location>
        <begin position="663"/>
        <end position="702"/>
    </location>
</feature>
<name>A0AAD9N0P5_9ANNE</name>
<protein>
    <submittedName>
        <fullName evidence="2">Uncharacterized protein</fullName>
    </submittedName>
</protein>
<feature type="region of interest" description="Disordered" evidence="1">
    <location>
        <begin position="416"/>
        <end position="442"/>
    </location>
</feature>
<proteinExistence type="predicted"/>
<feature type="compositionally biased region" description="Polar residues" evidence="1">
    <location>
        <begin position="776"/>
        <end position="785"/>
    </location>
</feature>
<dbReference type="AlphaFoldDB" id="A0AAD9N0P5"/>
<feature type="region of interest" description="Disordered" evidence="1">
    <location>
        <begin position="776"/>
        <end position="807"/>
    </location>
</feature>
<organism evidence="2 3">
    <name type="scientific">Paralvinella palmiformis</name>
    <dbReference type="NCBI Taxonomy" id="53620"/>
    <lineage>
        <taxon>Eukaryota</taxon>
        <taxon>Metazoa</taxon>
        <taxon>Spiralia</taxon>
        <taxon>Lophotrochozoa</taxon>
        <taxon>Annelida</taxon>
        <taxon>Polychaeta</taxon>
        <taxon>Sedentaria</taxon>
        <taxon>Canalipalpata</taxon>
        <taxon>Terebellida</taxon>
        <taxon>Terebelliformia</taxon>
        <taxon>Alvinellidae</taxon>
        <taxon>Paralvinella</taxon>
    </lineage>
</organism>
<evidence type="ECO:0000313" key="3">
    <source>
        <dbReference type="Proteomes" id="UP001208570"/>
    </source>
</evidence>
<keyword evidence="3" id="KW-1185">Reference proteome</keyword>
<gene>
    <name evidence="2" type="ORF">LSH36_393g03016</name>
</gene>
<evidence type="ECO:0000313" key="2">
    <source>
        <dbReference type="EMBL" id="KAK2150731.1"/>
    </source>
</evidence>
<feature type="region of interest" description="Disordered" evidence="1">
    <location>
        <begin position="1049"/>
        <end position="1085"/>
    </location>
</feature>
<feature type="compositionally biased region" description="Low complexity" evidence="1">
    <location>
        <begin position="786"/>
        <end position="797"/>
    </location>
</feature>
<feature type="region of interest" description="Disordered" evidence="1">
    <location>
        <begin position="282"/>
        <end position="333"/>
    </location>
</feature>
<dbReference type="Proteomes" id="UP001208570">
    <property type="component" value="Unassembled WGS sequence"/>
</dbReference>
<dbReference type="EMBL" id="JAODUP010000393">
    <property type="protein sequence ID" value="KAK2150731.1"/>
    <property type="molecule type" value="Genomic_DNA"/>
</dbReference>
<feature type="compositionally biased region" description="Polar residues" evidence="1">
    <location>
        <begin position="1062"/>
        <end position="1071"/>
    </location>
</feature>
<comment type="caution">
    <text evidence="2">The sequence shown here is derived from an EMBL/GenBank/DDBJ whole genome shotgun (WGS) entry which is preliminary data.</text>
</comment>
<evidence type="ECO:0000256" key="1">
    <source>
        <dbReference type="SAM" id="MobiDB-lite"/>
    </source>
</evidence>
<feature type="region of interest" description="Disordered" evidence="1">
    <location>
        <begin position="110"/>
        <end position="131"/>
    </location>
</feature>